<proteinExistence type="predicted"/>
<organism evidence="1 2">
    <name type="scientific">Rhabditophanes sp. KR3021</name>
    <dbReference type="NCBI Taxonomy" id="114890"/>
    <lineage>
        <taxon>Eukaryota</taxon>
        <taxon>Metazoa</taxon>
        <taxon>Ecdysozoa</taxon>
        <taxon>Nematoda</taxon>
        <taxon>Chromadorea</taxon>
        <taxon>Rhabditida</taxon>
        <taxon>Tylenchina</taxon>
        <taxon>Panagrolaimomorpha</taxon>
        <taxon>Strongyloidoidea</taxon>
        <taxon>Alloionematidae</taxon>
        <taxon>Rhabditophanes</taxon>
    </lineage>
</organism>
<sequence length="153" mass="17376">MNLKKASKYAFDYTLDKVGSEKLIAKLVDALKIEIKMYGNNEYIEKACYFNPITAFTPIFEESRWLKIETQLKVEVESAAKITHPTALTTSTRIFPKSVTLLKVSPFDLWVSEIDDKQDNAELPIQLKSLSKKYLTGASTSVFLNQFLVSLDN</sequence>
<reference evidence="2" key="1">
    <citation type="submission" date="2016-11" db="UniProtKB">
        <authorList>
            <consortium name="WormBaseParasite"/>
        </authorList>
    </citation>
    <scope>IDENTIFICATION</scope>
    <source>
        <strain evidence="2">KR3021</strain>
    </source>
</reference>
<name>A0AC35TX93_9BILA</name>
<accession>A0AC35TX93</accession>
<dbReference type="Proteomes" id="UP000095286">
    <property type="component" value="Unplaced"/>
</dbReference>
<evidence type="ECO:0000313" key="1">
    <source>
        <dbReference type="Proteomes" id="UP000095286"/>
    </source>
</evidence>
<evidence type="ECO:0000313" key="2">
    <source>
        <dbReference type="WBParaSite" id="RSKR_0000489200.1"/>
    </source>
</evidence>
<protein>
    <submittedName>
        <fullName evidence="2">Restriction endonuclease</fullName>
    </submittedName>
</protein>
<dbReference type="WBParaSite" id="RSKR_0000489200.1">
    <property type="protein sequence ID" value="RSKR_0000489200.1"/>
    <property type="gene ID" value="RSKR_0000489200"/>
</dbReference>